<keyword evidence="2" id="KW-1185">Reference proteome</keyword>
<organism evidence="1 2">
    <name type="scientific">Phaeomoniella chlamydospora</name>
    <name type="common">Phaeoacremonium chlamydosporum</name>
    <dbReference type="NCBI Taxonomy" id="158046"/>
    <lineage>
        <taxon>Eukaryota</taxon>
        <taxon>Fungi</taxon>
        <taxon>Dikarya</taxon>
        <taxon>Ascomycota</taxon>
        <taxon>Pezizomycotina</taxon>
        <taxon>Eurotiomycetes</taxon>
        <taxon>Chaetothyriomycetidae</taxon>
        <taxon>Phaeomoniellales</taxon>
        <taxon>Phaeomoniellaceae</taxon>
        <taxon>Phaeomoniella</taxon>
    </lineage>
</organism>
<accession>A0A0G2F3K2</accession>
<dbReference type="EMBL" id="LCWF01000008">
    <property type="protein sequence ID" value="KKY28846.1"/>
    <property type="molecule type" value="Genomic_DNA"/>
</dbReference>
<comment type="caution">
    <text evidence="1">The sequence shown here is derived from an EMBL/GenBank/DDBJ whole genome shotgun (WGS) entry which is preliminary data.</text>
</comment>
<dbReference type="AlphaFoldDB" id="A0A0G2F3K2"/>
<dbReference type="OrthoDB" id="4232400at2759"/>
<reference evidence="1 2" key="1">
    <citation type="submission" date="2015-05" db="EMBL/GenBank/DDBJ databases">
        <title>Distinctive expansion of gene families associated with plant cell wall degradation and secondary metabolism in the genomes of grapevine trunk pathogens.</title>
        <authorList>
            <person name="Lawrence D.P."/>
            <person name="Travadon R."/>
            <person name="Rolshausen P.E."/>
            <person name="Baumgartner K."/>
        </authorList>
    </citation>
    <scope>NUCLEOTIDE SEQUENCE [LARGE SCALE GENOMIC DNA]</scope>
    <source>
        <strain evidence="1">UCRPC4</strain>
    </source>
</reference>
<protein>
    <submittedName>
        <fullName evidence="1">Uncharacterized protein</fullName>
    </submittedName>
</protein>
<evidence type="ECO:0000313" key="1">
    <source>
        <dbReference type="EMBL" id="KKY28846.1"/>
    </source>
</evidence>
<sequence length="87" mass="10051">MSSHTNCNNASDSREDNWKYKTDYRWLKDQGFNGRYEFGLAYGEKPTPDGFHNSKVIMGTLREDDPASTVGKWYRDEKAKGKQPTLI</sequence>
<name>A0A0G2F3K2_PHACM</name>
<gene>
    <name evidence="1" type="ORF">UCRPC4_g00355</name>
</gene>
<reference evidence="1 2" key="2">
    <citation type="submission" date="2015-05" db="EMBL/GenBank/DDBJ databases">
        <authorList>
            <person name="Morales-Cruz A."/>
            <person name="Amrine K.C."/>
            <person name="Cantu D."/>
        </authorList>
    </citation>
    <scope>NUCLEOTIDE SEQUENCE [LARGE SCALE GENOMIC DNA]</scope>
    <source>
        <strain evidence="1">UCRPC4</strain>
    </source>
</reference>
<evidence type="ECO:0000313" key="2">
    <source>
        <dbReference type="Proteomes" id="UP000053317"/>
    </source>
</evidence>
<proteinExistence type="predicted"/>
<dbReference type="Proteomes" id="UP000053317">
    <property type="component" value="Unassembled WGS sequence"/>
</dbReference>